<dbReference type="InterPro" id="IPR052904">
    <property type="entry name" value="Acyl-CoA_dehydrogenase-like"/>
</dbReference>
<sequence length="105" mass="11789">MEPSGANKGFFQPAPILPNQFYDDVSFRRCFKLFLPFSVITEVEAEVAALGRDVLSDEVFAWITDAERNKPYLKGSGRDAFGRLQGELVTGEGWRQLQKFGLSRG</sequence>
<reference evidence="1 2" key="1">
    <citation type="submission" date="2016-07" db="EMBL/GenBank/DDBJ databases">
        <title>Multiple horizontal gene transfer events from other fungi enriched the ability of initially mycotrophic Trichoderma (Ascomycota) to feed on dead plant biomass.</title>
        <authorList>
            <consortium name="DOE Joint Genome Institute"/>
            <person name="Aerts A."/>
            <person name="Atanasova L."/>
            <person name="Chenthamara K."/>
            <person name="Zhang J."/>
            <person name="Grujic M."/>
            <person name="Henrissat B."/>
            <person name="Kuo A."/>
            <person name="Salamov A."/>
            <person name="Lipzen A."/>
            <person name="Labutti K."/>
            <person name="Barry K."/>
            <person name="Miao Y."/>
            <person name="Rahimi M.J."/>
            <person name="Shen Q."/>
            <person name="Grigoriev I.V."/>
            <person name="Kubicek C.P."/>
            <person name="Druzhinina I.S."/>
        </authorList>
    </citation>
    <scope>NUCLEOTIDE SEQUENCE [LARGE SCALE GENOMIC DNA]</scope>
    <source>
        <strain evidence="1 2">ATCC 18648</strain>
    </source>
</reference>
<dbReference type="STRING" id="983965.A0A2T4C9Z1"/>
<proteinExistence type="predicted"/>
<gene>
    <name evidence="1" type="ORF">M440DRAFT_1372910</name>
</gene>
<name>A0A2T4C9Z1_TRILO</name>
<keyword evidence="2" id="KW-1185">Reference proteome</keyword>
<organism evidence="1 2">
    <name type="scientific">Trichoderma longibrachiatum ATCC 18648</name>
    <dbReference type="NCBI Taxonomy" id="983965"/>
    <lineage>
        <taxon>Eukaryota</taxon>
        <taxon>Fungi</taxon>
        <taxon>Dikarya</taxon>
        <taxon>Ascomycota</taxon>
        <taxon>Pezizomycotina</taxon>
        <taxon>Sordariomycetes</taxon>
        <taxon>Hypocreomycetidae</taxon>
        <taxon>Hypocreales</taxon>
        <taxon>Hypocreaceae</taxon>
        <taxon>Trichoderma</taxon>
    </lineage>
</organism>
<evidence type="ECO:0000313" key="1">
    <source>
        <dbReference type="EMBL" id="PTB78365.1"/>
    </source>
</evidence>
<protein>
    <submittedName>
        <fullName evidence="1">Uncharacterized protein</fullName>
    </submittedName>
</protein>
<dbReference type="OrthoDB" id="10251155at2759"/>
<evidence type="ECO:0000313" key="2">
    <source>
        <dbReference type="Proteomes" id="UP000240760"/>
    </source>
</evidence>
<dbReference type="PANTHER" id="PTHR42707:SF2">
    <property type="entry name" value="ACD11 DEHYDROGENASE"/>
    <property type="match status" value="1"/>
</dbReference>
<dbReference type="GO" id="GO:0003995">
    <property type="term" value="F:acyl-CoA dehydrogenase activity"/>
    <property type="evidence" value="ECO:0007669"/>
    <property type="project" value="TreeGrafter"/>
</dbReference>
<dbReference type="AlphaFoldDB" id="A0A2T4C9Z1"/>
<dbReference type="Proteomes" id="UP000240760">
    <property type="component" value="Unassembled WGS sequence"/>
</dbReference>
<accession>A0A2T4C9Z1</accession>
<dbReference type="EMBL" id="KZ679129">
    <property type="protein sequence ID" value="PTB78365.1"/>
    <property type="molecule type" value="Genomic_DNA"/>
</dbReference>
<dbReference type="PANTHER" id="PTHR42707">
    <property type="entry name" value="ACYL-COA DEHYDROGENASE"/>
    <property type="match status" value="1"/>
</dbReference>